<organism evidence="4 5">
    <name type="scientific">Ditylenchus destructor</name>
    <dbReference type="NCBI Taxonomy" id="166010"/>
    <lineage>
        <taxon>Eukaryota</taxon>
        <taxon>Metazoa</taxon>
        <taxon>Ecdysozoa</taxon>
        <taxon>Nematoda</taxon>
        <taxon>Chromadorea</taxon>
        <taxon>Rhabditida</taxon>
        <taxon>Tylenchina</taxon>
        <taxon>Tylenchomorpha</taxon>
        <taxon>Sphaerularioidea</taxon>
        <taxon>Anguinidae</taxon>
        <taxon>Anguininae</taxon>
        <taxon>Ditylenchus</taxon>
    </lineage>
</organism>
<evidence type="ECO:0000256" key="2">
    <source>
        <dbReference type="ARBA" id="ARBA00023239"/>
    </source>
</evidence>
<reference evidence="4" key="1">
    <citation type="submission" date="2022-01" db="EMBL/GenBank/DDBJ databases">
        <title>Genome Sequence Resource for Two Populations of Ditylenchus destructor, the Migratory Endoparasitic Phytonematode.</title>
        <authorList>
            <person name="Zhang H."/>
            <person name="Lin R."/>
            <person name="Xie B."/>
        </authorList>
    </citation>
    <scope>NUCLEOTIDE SEQUENCE</scope>
    <source>
        <strain evidence="4">BazhouSP</strain>
    </source>
</reference>
<keyword evidence="2" id="KW-0456">Lyase</keyword>
<dbReference type="InterPro" id="IPR029045">
    <property type="entry name" value="ClpP/crotonase-like_dom_sf"/>
</dbReference>
<dbReference type="GO" id="GO:0004300">
    <property type="term" value="F:enoyl-CoA hydratase activity"/>
    <property type="evidence" value="ECO:0007669"/>
    <property type="project" value="UniProtKB-ARBA"/>
</dbReference>
<comment type="caution">
    <text evidence="4">The sequence shown here is derived from an EMBL/GenBank/DDBJ whole genome shotgun (WGS) entry which is preliminary data.</text>
</comment>
<dbReference type="Pfam" id="PF00378">
    <property type="entry name" value="ECH_1"/>
    <property type="match status" value="1"/>
</dbReference>
<evidence type="ECO:0000313" key="4">
    <source>
        <dbReference type="EMBL" id="KAI1726154.1"/>
    </source>
</evidence>
<dbReference type="EMBL" id="JAKKPZ010000002">
    <property type="protein sequence ID" value="KAI1726154.1"/>
    <property type="molecule type" value="Genomic_DNA"/>
</dbReference>
<dbReference type="InterPro" id="IPR018376">
    <property type="entry name" value="Enoyl-CoA_hyd/isom_CS"/>
</dbReference>
<dbReference type="InterPro" id="IPR001753">
    <property type="entry name" value="Enoyl-CoA_hydra/iso"/>
</dbReference>
<dbReference type="AlphaFoldDB" id="A0AAD4RCA2"/>
<dbReference type="Gene3D" id="3.90.226.10">
    <property type="entry name" value="2-enoyl-CoA Hydratase, Chain A, domain 1"/>
    <property type="match status" value="1"/>
</dbReference>
<dbReference type="Proteomes" id="UP001201812">
    <property type="component" value="Unassembled WGS sequence"/>
</dbReference>
<evidence type="ECO:0000256" key="1">
    <source>
        <dbReference type="ARBA" id="ARBA00005254"/>
    </source>
</evidence>
<sequence length="327" mass="35690">MKAARKIPTAVIQFQQSRNAHSMSRNLTVFSRSANLALEKSKNILPSIRYFSTTNFLQAISEDKEQNSIPFTLKKESGDCEGIVIGQLNNPKSKNAISRNLLNILNKAVDELRFDQKARVLIVKSTVDGVFCAGADLKERKGLSEEEVRAYSDTLRQLMNDISNLPIPVIAAIDGHALGGGLELALACDIRIASPNSKLGLPETRWAIIPGAGGTQRLPRLVGIAKAKELIMTGKVLSGKEALDLGIVNQIDDRPFDKAMNMAKEILKKGPIAIRAAKIAINQGSQVEINSAMAIEKLCYAQTLPTKDRIEGLAAFSEKRDPIYRGE</sequence>
<dbReference type="GO" id="GO:0005739">
    <property type="term" value="C:mitochondrion"/>
    <property type="evidence" value="ECO:0007669"/>
    <property type="project" value="TreeGrafter"/>
</dbReference>
<dbReference type="CDD" id="cd06558">
    <property type="entry name" value="crotonase-like"/>
    <property type="match status" value="1"/>
</dbReference>
<dbReference type="PANTHER" id="PTHR11941">
    <property type="entry name" value="ENOYL-COA HYDRATASE-RELATED"/>
    <property type="match status" value="1"/>
</dbReference>
<dbReference type="FunFam" id="1.10.12.10:FF:000001">
    <property type="entry name" value="Probable enoyl-CoA hydratase, mitochondrial"/>
    <property type="match status" value="1"/>
</dbReference>
<evidence type="ECO:0000313" key="5">
    <source>
        <dbReference type="Proteomes" id="UP001201812"/>
    </source>
</evidence>
<dbReference type="InterPro" id="IPR014748">
    <property type="entry name" value="Enoyl-CoA_hydra_C"/>
</dbReference>
<keyword evidence="5" id="KW-1185">Reference proteome</keyword>
<dbReference type="GO" id="GO:0006635">
    <property type="term" value="P:fatty acid beta-oxidation"/>
    <property type="evidence" value="ECO:0007669"/>
    <property type="project" value="TreeGrafter"/>
</dbReference>
<dbReference type="PROSITE" id="PS00166">
    <property type="entry name" value="ENOYL_COA_HYDRATASE"/>
    <property type="match status" value="1"/>
</dbReference>
<dbReference type="Gene3D" id="1.10.12.10">
    <property type="entry name" value="Lyase 2-enoyl-coa Hydratase, Chain A, domain 2"/>
    <property type="match status" value="1"/>
</dbReference>
<dbReference type="PANTHER" id="PTHR11941:SF171">
    <property type="entry name" value="SD19268P"/>
    <property type="match status" value="1"/>
</dbReference>
<dbReference type="SUPFAM" id="SSF52096">
    <property type="entry name" value="ClpP/crotonase"/>
    <property type="match status" value="1"/>
</dbReference>
<proteinExistence type="inferred from homology"/>
<dbReference type="FunFam" id="3.90.226.10:FF:000009">
    <property type="entry name" value="Carnitinyl-CoA dehydratase"/>
    <property type="match status" value="1"/>
</dbReference>
<accession>A0AAD4RCA2</accession>
<gene>
    <name evidence="4" type="ORF">DdX_02851</name>
</gene>
<name>A0AAD4RCA2_9BILA</name>
<protein>
    <submittedName>
        <fullName evidence="4">Enoyl-CoA hydratase/isomerase domain-containing protein</fullName>
    </submittedName>
</protein>
<comment type="similarity">
    <text evidence="1 3">Belongs to the enoyl-CoA hydratase/isomerase family.</text>
</comment>
<evidence type="ECO:0000256" key="3">
    <source>
        <dbReference type="RuleBase" id="RU003707"/>
    </source>
</evidence>